<dbReference type="SUPFAM" id="SSF55729">
    <property type="entry name" value="Acyl-CoA N-acyltransferases (Nat)"/>
    <property type="match status" value="1"/>
</dbReference>
<dbReference type="PROSITE" id="PS51186">
    <property type="entry name" value="GNAT"/>
    <property type="match status" value="1"/>
</dbReference>
<dbReference type="RefSeq" id="WP_290332489.1">
    <property type="nucleotide sequence ID" value="NZ_JAUFPU010000008.1"/>
</dbReference>
<dbReference type="PANTHER" id="PTHR43877">
    <property type="entry name" value="AMINOALKYLPHOSPHONATE N-ACETYLTRANSFERASE-RELATED-RELATED"/>
    <property type="match status" value="1"/>
</dbReference>
<name>A0ABT8B4S2_9NEIS</name>
<accession>A0ABT8B4S2</accession>
<protein>
    <submittedName>
        <fullName evidence="4">GNAT family N-acetyltransferase</fullName>
    </submittedName>
</protein>
<evidence type="ECO:0000313" key="5">
    <source>
        <dbReference type="Proteomes" id="UP001180081"/>
    </source>
</evidence>
<dbReference type="Gene3D" id="3.40.630.30">
    <property type="match status" value="1"/>
</dbReference>
<comment type="caution">
    <text evidence="4">The sequence shown here is derived from an EMBL/GenBank/DDBJ whole genome shotgun (WGS) entry which is preliminary data.</text>
</comment>
<keyword evidence="1" id="KW-0808">Transferase</keyword>
<dbReference type="CDD" id="cd04301">
    <property type="entry name" value="NAT_SF"/>
    <property type="match status" value="1"/>
</dbReference>
<keyword evidence="2" id="KW-0012">Acyltransferase</keyword>
<proteinExistence type="predicted"/>
<dbReference type="Pfam" id="PF00583">
    <property type="entry name" value="Acetyltransf_1"/>
    <property type="match status" value="1"/>
</dbReference>
<dbReference type="InterPro" id="IPR000182">
    <property type="entry name" value="GNAT_dom"/>
</dbReference>
<dbReference type="InterPro" id="IPR050832">
    <property type="entry name" value="Bact_Acetyltransf"/>
</dbReference>
<evidence type="ECO:0000259" key="3">
    <source>
        <dbReference type="PROSITE" id="PS51186"/>
    </source>
</evidence>
<sequence length="150" mass="16599">MHIRLAQAADASAIASLYHELVDDPAITVLPEQIEHLAGNPDQGLLVVEHQGRLLATVHLQFCPDTMYARQPYALLENLVVAASARGQGIGALLLAEVEQRCLARDCSKIMLLSTASRLDAHRFFAAQGYDGERKRGFVKYRRNFRSDAI</sequence>
<dbReference type="InterPro" id="IPR016181">
    <property type="entry name" value="Acyl_CoA_acyltransferase"/>
</dbReference>
<dbReference type="PANTHER" id="PTHR43877:SF1">
    <property type="entry name" value="ACETYLTRANSFERASE"/>
    <property type="match status" value="1"/>
</dbReference>
<dbReference type="EMBL" id="JAUFPU010000008">
    <property type="protein sequence ID" value="MDN3577009.1"/>
    <property type="molecule type" value="Genomic_DNA"/>
</dbReference>
<feature type="domain" description="N-acetyltransferase" evidence="3">
    <location>
        <begin position="1"/>
        <end position="150"/>
    </location>
</feature>
<organism evidence="4 5">
    <name type="scientific">Chitinimonas viridis</name>
    <dbReference type="NCBI Taxonomy" id="664880"/>
    <lineage>
        <taxon>Bacteria</taxon>
        <taxon>Pseudomonadati</taxon>
        <taxon>Pseudomonadota</taxon>
        <taxon>Betaproteobacteria</taxon>
        <taxon>Neisseriales</taxon>
        <taxon>Chitinibacteraceae</taxon>
        <taxon>Chitinimonas</taxon>
    </lineage>
</organism>
<dbReference type="Proteomes" id="UP001180081">
    <property type="component" value="Unassembled WGS sequence"/>
</dbReference>
<gene>
    <name evidence="4" type="ORF">QWZ03_09545</name>
</gene>
<evidence type="ECO:0000256" key="1">
    <source>
        <dbReference type="ARBA" id="ARBA00022679"/>
    </source>
</evidence>
<reference evidence="4" key="1">
    <citation type="journal article" date="2014" name="Int. J. Syst. Evol. Microbiol.">
        <title>Complete genome of a new Firmicutes species belonging to the dominant human colonic microbiota ('Ruminococcus bicirculans') reveals two chromosomes and a selective capacity to utilize plant glucans.</title>
        <authorList>
            <consortium name="NISC Comparative Sequencing Program"/>
            <person name="Wegmann U."/>
            <person name="Louis P."/>
            <person name="Goesmann A."/>
            <person name="Henrissat B."/>
            <person name="Duncan S.H."/>
            <person name="Flint H.J."/>
        </authorList>
    </citation>
    <scope>NUCLEOTIDE SEQUENCE</scope>
    <source>
        <strain evidence="4">CECT 7703</strain>
    </source>
</reference>
<evidence type="ECO:0000256" key="2">
    <source>
        <dbReference type="ARBA" id="ARBA00023315"/>
    </source>
</evidence>
<evidence type="ECO:0000313" key="4">
    <source>
        <dbReference type="EMBL" id="MDN3577009.1"/>
    </source>
</evidence>
<keyword evidence="5" id="KW-1185">Reference proteome</keyword>
<reference evidence="4" key="2">
    <citation type="submission" date="2023-06" db="EMBL/GenBank/DDBJ databases">
        <authorList>
            <person name="Lucena T."/>
            <person name="Sun Q."/>
        </authorList>
    </citation>
    <scope>NUCLEOTIDE SEQUENCE</scope>
    <source>
        <strain evidence="4">CECT 7703</strain>
    </source>
</reference>